<evidence type="ECO:0000313" key="10">
    <source>
        <dbReference type="Proteomes" id="UP000182412"/>
    </source>
</evidence>
<dbReference type="InterPro" id="IPR000917">
    <property type="entry name" value="Sulfatase_N"/>
</dbReference>
<dbReference type="GO" id="GO:0005886">
    <property type="term" value="C:plasma membrane"/>
    <property type="evidence" value="ECO:0007669"/>
    <property type="project" value="UniProtKB-SubCell"/>
</dbReference>
<evidence type="ECO:0000259" key="8">
    <source>
        <dbReference type="Pfam" id="PF00884"/>
    </source>
</evidence>
<feature type="transmembrane region" description="Helical" evidence="7">
    <location>
        <begin position="99"/>
        <end position="118"/>
    </location>
</feature>
<reference evidence="9 10" key="1">
    <citation type="submission" date="2016-10" db="EMBL/GenBank/DDBJ databases">
        <authorList>
            <person name="de Groot N.N."/>
        </authorList>
    </citation>
    <scope>NUCLEOTIDE SEQUENCE [LARGE SCALE GENOMIC DNA]</scope>
    <source>
        <strain evidence="9 10">S137</strain>
    </source>
</reference>
<dbReference type="GO" id="GO:0016776">
    <property type="term" value="F:phosphotransferase activity, phosphate group as acceptor"/>
    <property type="evidence" value="ECO:0007669"/>
    <property type="project" value="TreeGrafter"/>
</dbReference>
<dbReference type="CDD" id="cd16017">
    <property type="entry name" value="LptA"/>
    <property type="match status" value="1"/>
</dbReference>
<feature type="transmembrane region" description="Helical" evidence="7">
    <location>
        <begin position="173"/>
        <end position="200"/>
    </location>
</feature>
<dbReference type="PANTHER" id="PTHR30443">
    <property type="entry name" value="INNER MEMBRANE PROTEIN"/>
    <property type="match status" value="1"/>
</dbReference>
<dbReference type="InterPro" id="IPR017850">
    <property type="entry name" value="Alkaline_phosphatase_core_sf"/>
</dbReference>
<protein>
    <submittedName>
        <fullName evidence="9">Heptose-I-phosphate ethanolaminephosphotransferase</fullName>
    </submittedName>
</protein>
<evidence type="ECO:0000256" key="2">
    <source>
        <dbReference type="ARBA" id="ARBA00022475"/>
    </source>
</evidence>
<keyword evidence="3 9" id="KW-0808">Transferase</keyword>
<proteinExistence type="predicted"/>
<dbReference type="RefSeq" id="WP_218122863.1">
    <property type="nucleotide sequence ID" value="NZ_FNJQ01000005.1"/>
</dbReference>
<keyword evidence="2" id="KW-1003">Cell membrane</keyword>
<gene>
    <name evidence="9" type="ORF">SAMN05216366_10569</name>
</gene>
<feature type="transmembrane region" description="Helical" evidence="7">
    <location>
        <begin position="59"/>
        <end position="78"/>
    </location>
</feature>
<keyword evidence="6 7" id="KW-0472">Membrane</keyword>
<dbReference type="AlphaFoldDB" id="A0A1H0PJ57"/>
<dbReference type="Gene3D" id="3.40.720.10">
    <property type="entry name" value="Alkaline Phosphatase, subunit A"/>
    <property type="match status" value="1"/>
</dbReference>
<evidence type="ECO:0000256" key="7">
    <source>
        <dbReference type="SAM" id="Phobius"/>
    </source>
</evidence>
<dbReference type="Pfam" id="PF00884">
    <property type="entry name" value="Sulfatase"/>
    <property type="match status" value="1"/>
</dbReference>
<sequence length="589" mass="68452">MISAIVILTISYIVWKYTSQYLDRKDRAHAIRCFGLATLLLLAAQAVTGECMFSLANGWALWLYLSYLIIPILYYKANRYVHNMDNDVPYVVIDSRRDIMIPLYMLAFCSLLQFVLGWYLPGEIYVSILVLVNFLLQILPVIYVMHYRLYGDVLSEGAIISVQQTRWQEAREYAYAIFGIKGIVFFLCALMMHTYIYIWYFGNIYGKGQGYVLPHPLITLVILGGMAVIFYKEYTKGRILIAWKRVKERLETERLYAQEHDKRYAALQVDTQNALIANAPGTVILVIGESASRDYMHVYDSSLPYANTPWLEEKLNDENFTIFNNGYASYNLTMEVLKMALTESSQYNKIDFSESISIIDIVKKAGYKTYWFSHKGRLGQENVATTMIANTTDEYRGPSQNGEIGYDKDFLELLKNVSPQDNNFIVLHLMGSHAYYEARYPLGEGRWNGGTVEETYANTILYTDELLKEVFEYARDNLDLQCMFYFSDHGENLQHGHHPSIRTADTLRIPMFIYLSDRYRELYKERADILKRNKNRFYSNDMVYNTIVGLLGIDSKHYEAKEDLSSSQYNYDKEQILTFDGTMYITEFE</sequence>
<evidence type="ECO:0000256" key="4">
    <source>
        <dbReference type="ARBA" id="ARBA00022692"/>
    </source>
</evidence>
<dbReference type="GO" id="GO:0009244">
    <property type="term" value="P:lipopolysaccharide core region biosynthetic process"/>
    <property type="evidence" value="ECO:0007669"/>
    <property type="project" value="TreeGrafter"/>
</dbReference>
<feature type="transmembrane region" description="Helical" evidence="7">
    <location>
        <begin position="29"/>
        <end position="47"/>
    </location>
</feature>
<organism evidence="9 10">
    <name type="scientific">Selenomonas ruminantium</name>
    <dbReference type="NCBI Taxonomy" id="971"/>
    <lineage>
        <taxon>Bacteria</taxon>
        <taxon>Bacillati</taxon>
        <taxon>Bacillota</taxon>
        <taxon>Negativicutes</taxon>
        <taxon>Selenomonadales</taxon>
        <taxon>Selenomonadaceae</taxon>
        <taxon>Selenomonas</taxon>
    </lineage>
</organism>
<feature type="transmembrane region" description="Helical" evidence="7">
    <location>
        <begin position="212"/>
        <end position="231"/>
    </location>
</feature>
<dbReference type="EMBL" id="FNJQ01000005">
    <property type="protein sequence ID" value="SDP05142.1"/>
    <property type="molecule type" value="Genomic_DNA"/>
</dbReference>
<feature type="domain" description="Sulfatase N-terminal" evidence="8">
    <location>
        <begin position="282"/>
        <end position="553"/>
    </location>
</feature>
<dbReference type="InterPro" id="IPR058130">
    <property type="entry name" value="PEA_transf_C"/>
</dbReference>
<dbReference type="Proteomes" id="UP000182412">
    <property type="component" value="Unassembled WGS sequence"/>
</dbReference>
<comment type="subcellular location">
    <subcellularLocation>
        <location evidence="1">Cell membrane</location>
        <topology evidence="1">Multi-pass membrane protein</topology>
    </subcellularLocation>
</comment>
<name>A0A1H0PJ57_SELRU</name>
<keyword evidence="4 7" id="KW-0812">Transmembrane</keyword>
<feature type="transmembrane region" description="Helical" evidence="7">
    <location>
        <begin position="124"/>
        <end position="145"/>
    </location>
</feature>
<dbReference type="SUPFAM" id="SSF53649">
    <property type="entry name" value="Alkaline phosphatase-like"/>
    <property type="match status" value="1"/>
</dbReference>
<keyword evidence="5 7" id="KW-1133">Transmembrane helix</keyword>
<dbReference type="PANTHER" id="PTHR30443:SF2">
    <property type="entry name" value="PHOSPHOETHANOLAMINE TRANSFERASE EPTC"/>
    <property type="match status" value="1"/>
</dbReference>
<evidence type="ECO:0000256" key="1">
    <source>
        <dbReference type="ARBA" id="ARBA00004651"/>
    </source>
</evidence>
<dbReference type="InterPro" id="IPR040423">
    <property type="entry name" value="PEA_transferase"/>
</dbReference>
<evidence type="ECO:0000256" key="5">
    <source>
        <dbReference type="ARBA" id="ARBA00022989"/>
    </source>
</evidence>
<evidence type="ECO:0000313" key="9">
    <source>
        <dbReference type="EMBL" id="SDP05142.1"/>
    </source>
</evidence>
<evidence type="ECO:0000256" key="3">
    <source>
        <dbReference type="ARBA" id="ARBA00022679"/>
    </source>
</evidence>
<evidence type="ECO:0000256" key="6">
    <source>
        <dbReference type="ARBA" id="ARBA00023136"/>
    </source>
</evidence>
<accession>A0A1H0PJ57</accession>